<organism evidence="2">
    <name type="scientific">Oryza meridionalis</name>
    <dbReference type="NCBI Taxonomy" id="40149"/>
    <lineage>
        <taxon>Eukaryota</taxon>
        <taxon>Viridiplantae</taxon>
        <taxon>Streptophyta</taxon>
        <taxon>Embryophyta</taxon>
        <taxon>Tracheophyta</taxon>
        <taxon>Spermatophyta</taxon>
        <taxon>Magnoliopsida</taxon>
        <taxon>Liliopsida</taxon>
        <taxon>Poales</taxon>
        <taxon>Poaceae</taxon>
        <taxon>BOP clade</taxon>
        <taxon>Oryzoideae</taxon>
        <taxon>Oryzeae</taxon>
        <taxon>Oryzinae</taxon>
        <taxon>Oryza</taxon>
    </lineage>
</organism>
<reference evidence="2" key="2">
    <citation type="submission" date="2018-05" db="EMBL/GenBank/DDBJ databases">
        <title>OmerRS3 (Oryza meridionalis Reference Sequence Version 3).</title>
        <authorList>
            <person name="Zhang J."/>
            <person name="Kudrna D."/>
            <person name="Lee S."/>
            <person name="Talag J."/>
            <person name="Welchert J."/>
            <person name="Wing R.A."/>
        </authorList>
    </citation>
    <scope>NUCLEOTIDE SEQUENCE [LARGE SCALE GENOMIC DNA]</scope>
    <source>
        <strain evidence="2">cv. OR44</strain>
    </source>
</reference>
<feature type="compositionally biased region" description="Pro residues" evidence="1">
    <location>
        <begin position="1"/>
        <end position="10"/>
    </location>
</feature>
<dbReference type="Gramene" id="OMERI06G25380.1">
    <property type="protein sequence ID" value="OMERI06G25380.1"/>
    <property type="gene ID" value="OMERI06G25380"/>
</dbReference>
<keyword evidence="3" id="KW-1185">Reference proteome</keyword>
<evidence type="ECO:0000256" key="1">
    <source>
        <dbReference type="SAM" id="MobiDB-lite"/>
    </source>
</evidence>
<name>A0A0E0E5H7_9ORYZ</name>
<accession>A0A0E0E5H7</accession>
<dbReference type="AlphaFoldDB" id="A0A0E0E5H7"/>
<sequence length="87" mass="9179">PKHVPHPAPAAPSADTAAALWQRTDGGGDDDDELCGLLFRGRIGWSSSSDAAGYAAAAAAAAVWEVGKSETLPWLSFPAWCNWRRKS</sequence>
<reference evidence="2" key="1">
    <citation type="submission" date="2015-04" db="UniProtKB">
        <authorList>
            <consortium name="EnsemblPlants"/>
        </authorList>
    </citation>
    <scope>IDENTIFICATION</scope>
</reference>
<dbReference type="HOGENOM" id="CLU_2489966_0_0_1"/>
<dbReference type="EnsemblPlants" id="OMERI06G25380.1">
    <property type="protein sequence ID" value="OMERI06G25380.1"/>
    <property type="gene ID" value="OMERI06G25380"/>
</dbReference>
<evidence type="ECO:0000313" key="3">
    <source>
        <dbReference type="Proteomes" id="UP000008021"/>
    </source>
</evidence>
<protein>
    <submittedName>
        <fullName evidence="2">Uncharacterized protein</fullName>
    </submittedName>
</protein>
<feature type="region of interest" description="Disordered" evidence="1">
    <location>
        <begin position="1"/>
        <end position="27"/>
    </location>
</feature>
<evidence type="ECO:0000313" key="2">
    <source>
        <dbReference type="EnsemblPlants" id="OMERI06G25380.1"/>
    </source>
</evidence>
<proteinExistence type="predicted"/>
<dbReference type="Proteomes" id="UP000008021">
    <property type="component" value="Chromosome 6"/>
</dbReference>